<comment type="caution">
    <text evidence="2">The sequence shown here is derived from an EMBL/GenBank/DDBJ whole genome shotgun (WGS) entry which is preliminary data.</text>
</comment>
<name>A0A0R1RA68_9LACO</name>
<dbReference type="AlphaFoldDB" id="A0A0R1RA68"/>
<keyword evidence="3" id="KW-1185">Reference proteome</keyword>
<feature type="transmembrane region" description="Helical" evidence="1">
    <location>
        <begin position="12"/>
        <end position="29"/>
    </location>
</feature>
<evidence type="ECO:0000313" key="2">
    <source>
        <dbReference type="EMBL" id="KRL54061.1"/>
    </source>
</evidence>
<evidence type="ECO:0000256" key="1">
    <source>
        <dbReference type="SAM" id="Phobius"/>
    </source>
</evidence>
<keyword evidence="1" id="KW-0472">Membrane</keyword>
<sequence length="131" mass="14498">MILMKTIKSKLVTTVMMTIALFVSSNWLVTSGHSQGQTTGMLIRSSAFVILLYAWALVRLLSTKRFAKAFMIFVDTVYLMGFVSIIAVASTKLTGFIQISAILIAIIGLLACLIIFYLIKKYPLNVVNKVN</sequence>
<dbReference type="Proteomes" id="UP000051999">
    <property type="component" value="Unassembled WGS sequence"/>
</dbReference>
<dbReference type="STRING" id="1114972.FD35_GL000647"/>
<dbReference type="EMBL" id="AZFF01000011">
    <property type="protein sequence ID" value="KRL54061.1"/>
    <property type="molecule type" value="Genomic_DNA"/>
</dbReference>
<organism evidence="2 3">
    <name type="scientific">Furfurilactobacillus rossiae DSM 15814</name>
    <dbReference type="NCBI Taxonomy" id="1114972"/>
    <lineage>
        <taxon>Bacteria</taxon>
        <taxon>Bacillati</taxon>
        <taxon>Bacillota</taxon>
        <taxon>Bacilli</taxon>
        <taxon>Lactobacillales</taxon>
        <taxon>Lactobacillaceae</taxon>
        <taxon>Furfurilactobacillus</taxon>
    </lineage>
</organism>
<keyword evidence="1" id="KW-1133">Transmembrane helix</keyword>
<dbReference type="PATRIC" id="fig|1114972.6.peg.647"/>
<evidence type="ECO:0000313" key="3">
    <source>
        <dbReference type="Proteomes" id="UP000051999"/>
    </source>
</evidence>
<dbReference type="eggNOG" id="ENOG5032NTX">
    <property type="taxonomic scope" value="Bacteria"/>
</dbReference>
<feature type="transmembrane region" description="Helical" evidence="1">
    <location>
        <begin position="96"/>
        <end position="119"/>
    </location>
</feature>
<reference evidence="2 3" key="1">
    <citation type="journal article" date="2015" name="Genome Announc.">
        <title>Expanding the biotechnology potential of lactobacilli through comparative genomics of 213 strains and associated genera.</title>
        <authorList>
            <person name="Sun Z."/>
            <person name="Harris H.M."/>
            <person name="McCann A."/>
            <person name="Guo C."/>
            <person name="Argimon S."/>
            <person name="Zhang W."/>
            <person name="Yang X."/>
            <person name="Jeffery I.B."/>
            <person name="Cooney J.C."/>
            <person name="Kagawa T.F."/>
            <person name="Liu W."/>
            <person name="Song Y."/>
            <person name="Salvetti E."/>
            <person name="Wrobel A."/>
            <person name="Rasinkangas P."/>
            <person name="Parkhill J."/>
            <person name="Rea M.C."/>
            <person name="O'Sullivan O."/>
            <person name="Ritari J."/>
            <person name="Douillard F.P."/>
            <person name="Paul Ross R."/>
            <person name="Yang R."/>
            <person name="Briner A.E."/>
            <person name="Felis G.E."/>
            <person name="de Vos W.M."/>
            <person name="Barrangou R."/>
            <person name="Klaenhammer T.R."/>
            <person name="Caufield P.W."/>
            <person name="Cui Y."/>
            <person name="Zhang H."/>
            <person name="O'Toole P.W."/>
        </authorList>
    </citation>
    <scope>NUCLEOTIDE SEQUENCE [LARGE SCALE GENOMIC DNA]</scope>
    <source>
        <strain evidence="2 3">DSM 15814</strain>
    </source>
</reference>
<feature type="transmembrane region" description="Helical" evidence="1">
    <location>
        <begin position="70"/>
        <end position="90"/>
    </location>
</feature>
<gene>
    <name evidence="2" type="ORF">FD35_GL000647</name>
</gene>
<protein>
    <submittedName>
        <fullName evidence="2">Uncharacterized protein</fullName>
    </submittedName>
</protein>
<accession>A0A0R1RA68</accession>
<feature type="transmembrane region" description="Helical" evidence="1">
    <location>
        <begin position="41"/>
        <end position="58"/>
    </location>
</feature>
<proteinExistence type="predicted"/>
<keyword evidence="1" id="KW-0812">Transmembrane</keyword>